<comment type="caution">
    <text evidence="2">The sequence shown here is derived from an EMBL/GenBank/DDBJ whole genome shotgun (WGS) entry which is preliminary data.</text>
</comment>
<protein>
    <submittedName>
        <fullName evidence="2">Serine arginine repetitive matrix protein 2</fullName>
    </submittedName>
</protein>
<gene>
    <name evidence="2" type="ORF">RF55_3700</name>
</gene>
<feature type="compositionally biased region" description="Basic and acidic residues" evidence="1">
    <location>
        <begin position="1"/>
        <end position="17"/>
    </location>
</feature>
<proteinExistence type="predicted"/>
<feature type="compositionally biased region" description="Basic and acidic residues" evidence="1">
    <location>
        <begin position="58"/>
        <end position="76"/>
    </location>
</feature>
<feature type="compositionally biased region" description="Basic and acidic residues" evidence="1">
    <location>
        <begin position="198"/>
        <end position="217"/>
    </location>
</feature>
<sequence>MKHEKNTAVDKATRNEISENLATSSREPPSRSTRSPKRADRTISRNETPPLPPSAPKSKKDSPTKKSTAEKRDKSPVGHNRSSPPSHKRHRSSSRSRGDRGDRGGRSPRRYSRSRRASPSPKRRWGYSRSPKRHSRYSVSRSRSRSRYDRYGSSRRRPASPPTRRREADSRRRSRSARRQQRRRSRSRSTLSYSPVRKNPERYRDILEDRKQRQDQKRKTKSNKKSRSTSRSRRTQQIAVAPRVSLRSSSEDEVDLVDDEQPGKQQQQQQQEEDEERSRIMELNTLKRLQSGLAAKARETLEKKVITPVKIKIERREDSVLDIALPNEPPKTIAPIRDRSEEPVQQALPIIQSPVSSRSPSPALPLTREEAAIKIRSPSESPPPLPLPQQSSGEKVDSAPLPGGVKIKMNRRLSRSPSFSGKKDLTPIASSRKEPDEEIVAQSKNETLIPLEIFLNGIEAHERVEVALQMQEIGFAIQKQKSIVVKEKIAQPLVSVEELQKQIAVAEKVTQPFAIQEVQESLAIGVENIQGQGETQPYEEQFAFFRSLETQSKQKLLQLVEIVEQRLQSILPFQLEQFRLH</sequence>
<evidence type="ECO:0000256" key="1">
    <source>
        <dbReference type="SAM" id="MobiDB-lite"/>
    </source>
</evidence>
<evidence type="ECO:0000313" key="2">
    <source>
        <dbReference type="EMBL" id="KMQ96045.1"/>
    </source>
</evidence>
<feature type="compositionally biased region" description="Acidic residues" evidence="1">
    <location>
        <begin position="251"/>
        <end position="260"/>
    </location>
</feature>
<dbReference type="PaxDb" id="67767-A0A0J7NUG2"/>
<reference evidence="2 3" key="1">
    <citation type="submission" date="2015-04" db="EMBL/GenBank/DDBJ databases">
        <title>Lasius niger genome sequencing.</title>
        <authorList>
            <person name="Konorov E.A."/>
            <person name="Nikitin M.A."/>
            <person name="Kirill M.V."/>
            <person name="Chang P."/>
        </authorList>
    </citation>
    <scope>NUCLEOTIDE SEQUENCE [LARGE SCALE GENOMIC DNA]</scope>
    <source>
        <tissue evidence="2">Whole</tissue>
    </source>
</reference>
<organism evidence="2 3">
    <name type="scientific">Lasius niger</name>
    <name type="common">Black garden ant</name>
    <dbReference type="NCBI Taxonomy" id="67767"/>
    <lineage>
        <taxon>Eukaryota</taxon>
        <taxon>Metazoa</taxon>
        <taxon>Ecdysozoa</taxon>
        <taxon>Arthropoda</taxon>
        <taxon>Hexapoda</taxon>
        <taxon>Insecta</taxon>
        <taxon>Pterygota</taxon>
        <taxon>Neoptera</taxon>
        <taxon>Endopterygota</taxon>
        <taxon>Hymenoptera</taxon>
        <taxon>Apocrita</taxon>
        <taxon>Aculeata</taxon>
        <taxon>Formicoidea</taxon>
        <taxon>Formicidae</taxon>
        <taxon>Formicinae</taxon>
        <taxon>Lasius</taxon>
        <taxon>Lasius</taxon>
    </lineage>
</organism>
<dbReference type="EMBL" id="LBMM01001593">
    <property type="protein sequence ID" value="KMQ96045.1"/>
    <property type="molecule type" value="Genomic_DNA"/>
</dbReference>
<feature type="region of interest" description="Disordered" evidence="1">
    <location>
        <begin position="1"/>
        <end position="279"/>
    </location>
</feature>
<evidence type="ECO:0000313" key="3">
    <source>
        <dbReference type="Proteomes" id="UP000036403"/>
    </source>
</evidence>
<name>A0A0J7NUG2_LASNI</name>
<keyword evidence="3" id="KW-1185">Reference proteome</keyword>
<feature type="compositionally biased region" description="Basic residues" evidence="1">
    <location>
        <begin position="172"/>
        <end position="187"/>
    </location>
</feature>
<dbReference type="OrthoDB" id="10267305at2759"/>
<accession>A0A0J7NUG2</accession>
<feature type="compositionally biased region" description="Basic and acidic residues" evidence="1">
    <location>
        <begin position="96"/>
        <end position="105"/>
    </location>
</feature>
<dbReference type="STRING" id="67767.A0A0J7NUG2"/>
<feature type="compositionally biased region" description="Low complexity" evidence="1">
    <location>
        <begin position="23"/>
        <end position="33"/>
    </location>
</feature>
<dbReference type="Proteomes" id="UP000036403">
    <property type="component" value="Unassembled WGS sequence"/>
</dbReference>
<feature type="compositionally biased region" description="Basic and acidic residues" evidence="1">
    <location>
        <begin position="421"/>
        <end position="435"/>
    </location>
</feature>
<feature type="compositionally biased region" description="Basic residues" evidence="1">
    <location>
        <begin position="218"/>
        <end position="234"/>
    </location>
</feature>
<feature type="region of interest" description="Disordered" evidence="1">
    <location>
        <begin position="323"/>
        <end position="436"/>
    </location>
</feature>
<dbReference type="AlphaFoldDB" id="A0A0J7NUG2"/>
<feature type="compositionally biased region" description="Basic residues" evidence="1">
    <location>
        <begin position="106"/>
        <end position="136"/>
    </location>
</feature>